<feature type="region of interest" description="Disordered" evidence="1">
    <location>
        <begin position="1"/>
        <end position="37"/>
    </location>
</feature>
<dbReference type="EMBL" id="JAEVFJ010000004">
    <property type="protein sequence ID" value="KAH8105419.1"/>
    <property type="molecule type" value="Genomic_DNA"/>
</dbReference>
<evidence type="ECO:0000313" key="2">
    <source>
        <dbReference type="EMBL" id="KAH8105419.1"/>
    </source>
</evidence>
<keyword evidence="3" id="KW-1185">Reference proteome</keyword>
<dbReference type="Proteomes" id="UP000813824">
    <property type="component" value="Unassembled WGS sequence"/>
</dbReference>
<feature type="compositionally biased region" description="Pro residues" evidence="1">
    <location>
        <begin position="17"/>
        <end position="32"/>
    </location>
</feature>
<proteinExistence type="predicted"/>
<dbReference type="OrthoDB" id="185373at2759"/>
<reference evidence="2" key="1">
    <citation type="journal article" date="2021" name="New Phytol.">
        <title>Evolutionary innovations through gain and loss of genes in the ectomycorrhizal Boletales.</title>
        <authorList>
            <person name="Wu G."/>
            <person name="Miyauchi S."/>
            <person name="Morin E."/>
            <person name="Kuo A."/>
            <person name="Drula E."/>
            <person name="Varga T."/>
            <person name="Kohler A."/>
            <person name="Feng B."/>
            <person name="Cao Y."/>
            <person name="Lipzen A."/>
            <person name="Daum C."/>
            <person name="Hundley H."/>
            <person name="Pangilinan J."/>
            <person name="Johnson J."/>
            <person name="Barry K."/>
            <person name="LaButti K."/>
            <person name="Ng V."/>
            <person name="Ahrendt S."/>
            <person name="Min B."/>
            <person name="Choi I.G."/>
            <person name="Park H."/>
            <person name="Plett J.M."/>
            <person name="Magnuson J."/>
            <person name="Spatafora J.W."/>
            <person name="Nagy L.G."/>
            <person name="Henrissat B."/>
            <person name="Grigoriev I.V."/>
            <person name="Yang Z.L."/>
            <person name="Xu J."/>
            <person name="Martin F.M."/>
        </authorList>
    </citation>
    <scope>NUCLEOTIDE SEQUENCE</scope>
    <source>
        <strain evidence="2">KKN 215</strain>
    </source>
</reference>
<dbReference type="AlphaFoldDB" id="A0A8K0XTI9"/>
<evidence type="ECO:0000256" key="1">
    <source>
        <dbReference type="SAM" id="MobiDB-lite"/>
    </source>
</evidence>
<comment type="caution">
    <text evidence="2">The sequence shown here is derived from an EMBL/GenBank/DDBJ whole genome shotgun (WGS) entry which is preliminary data.</text>
</comment>
<accession>A0A8K0XTI9</accession>
<name>A0A8K0XTI9_9AGAR</name>
<gene>
    <name evidence="2" type="ORF">BXZ70DRAFT_525067</name>
</gene>
<organism evidence="2 3">
    <name type="scientific">Cristinia sonorae</name>
    <dbReference type="NCBI Taxonomy" id="1940300"/>
    <lineage>
        <taxon>Eukaryota</taxon>
        <taxon>Fungi</taxon>
        <taxon>Dikarya</taxon>
        <taxon>Basidiomycota</taxon>
        <taxon>Agaricomycotina</taxon>
        <taxon>Agaricomycetes</taxon>
        <taxon>Agaricomycetidae</taxon>
        <taxon>Agaricales</taxon>
        <taxon>Pleurotineae</taxon>
        <taxon>Stephanosporaceae</taxon>
        <taxon>Cristinia</taxon>
    </lineage>
</organism>
<evidence type="ECO:0000313" key="3">
    <source>
        <dbReference type="Proteomes" id="UP000813824"/>
    </source>
</evidence>
<protein>
    <submittedName>
        <fullName evidence="2">Uncharacterized protein</fullName>
    </submittedName>
</protein>
<sequence>MPQVGHWASLRRRLARPPRPPPSPPRPRPPTTPKYQPWARERNIIYTTLTRLAVQGRTDEFHNHIQAAVRDCKPSERHALYDSMIGMLLKVKDLVGASMLYARMRGEGIIPSSRLLDQMHALHVTSNSQTPEVELLRTLEDIFRRHASDEDFYGDLTRILRNTRIFSSKFLAAVANAHTRATRPDTQVLANDRDVCVSPLEQSSLRGWAAEAFDILQKDDPARAAAFKVIAASRTRLNVKQLLGNMLLKSYYTRFRHDLVFNTYRHLKKARLFPQNDRTFITLFNALHLASLPRSFRSRKVRPSPFTPSPRGLFRDMLEISERQLKGRRIRRPPNVLSPTTLHKAIKLFLHRHDYPAVYVALRTFPTCSLPLGTPIYRTVVTHLIKRAQRETDTSENPHVGSWTRRFLGNPAHMPNQGVGLLQDILLLGFPAEDKAVAMPPVPVLVGLEEMEVNGGWDAAPLCRIVKHAIAATERSALGLDLDDWETYTPTRIVSMAITKAKAEMVPKPVKLPVQSRSRS</sequence>